<accession>A0AAF1JWD8</accession>
<dbReference type="CDD" id="cd00448">
    <property type="entry name" value="YjgF_YER057c_UK114_family"/>
    <property type="match status" value="1"/>
</dbReference>
<evidence type="ECO:0000313" key="2">
    <source>
        <dbReference type="Proteomes" id="UP001196068"/>
    </source>
</evidence>
<dbReference type="PANTHER" id="PTHR43857">
    <property type="entry name" value="BLR7761 PROTEIN"/>
    <property type="match status" value="1"/>
</dbReference>
<dbReference type="PANTHER" id="PTHR43857:SF1">
    <property type="entry name" value="YJGH FAMILY PROTEIN"/>
    <property type="match status" value="1"/>
</dbReference>
<dbReference type="AlphaFoldDB" id="A0AAF1JWD8"/>
<dbReference type="Pfam" id="PF01042">
    <property type="entry name" value="Ribonuc_L-PSP"/>
    <property type="match status" value="1"/>
</dbReference>
<dbReference type="EMBL" id="JAAEDH010000008">
    <property type="protein sequence ID" value="MBR0655159.1"/>
    <property type="molecule type" value="Genomic_DNA"/>
</dbReference>
<keyword evidence="2" id="KW-1185">Reference proteome</keyword>
<dbReference type="RefSeq" id="WP_211873996.1">
    <property type="nucleotide sequence ID" value="NZ_JAAEDH010000008.1"/>
</dbReference>
<reference evidence="1" key="2">
    <citation type="journal article" date="2021" name="Syst. Appl. Microbiol.">
        <title>Roseomonas hellenica sp. nov., isolated from roots of wild-growing Alkanna tinctoria.</title>
        <authorList>
            <person name="Rat A."/>
            <person name="Naranjo H.D."/>
            <person name="Lebbe L."/>
            <person name="Cnockaert M."/>
            <person name="Krigas N."/>
            <person name="Grigoriadou K."/>
            <person name="Maloupa E."/>
            <person name="Willems A."/>
        </authorList>
    </citation>
    <scope>NUCLEOTIDE SEQUENCE</scope>
    <source>
        <strain evidence="1">LMG 28251</strain>
    </source>
</reference>
<protein>
    <submittedName>
        <fullName evidence="1">RidA family protein</fullName>
    </submittedName>
</protein>
<gene>
    <name evidence="1" type="ORF">GXW79_08700</name>
</gene>
<sequence>MALTPIQPPLWPEPRGYVHALAGRGRLLLLSGQVGADPHGRFAQGFVPQFLQTLRNIDTLLREASATPAHLARLTWYLPDLELYRESLGELGPAWRSIMGRPYPAITILGVSALLEPAALLEIEATAIISD</sequence>
<dbReference type="Gene3D" id="3.30.1330.40">
    <property type="entry name" value="RutC-like"/>
    <property type="match status" value="1"/>
</dbReference>
<reference evidence="1" key="1">
    <citation type="submission" date="2020-01" db="EMBL/GenBank/DDBJ databases">
        <authorList>
            <person name="Rat A."/>
        </authorList>
    </citation>
    <scope>NUCLEOTIDE SEQUENCE</scope>
    <source>
        <strain evidence="1">LMG 28251</strain>
    </source>
</reference>
<organism evidence="1 2">
    <name type="scientific">Plastoroseomonas arctica</name>
    <dbReference type="NCBI Taxonomy" id="1509237"/>
    <lineage>
        <taxon>Bacteria</taxon>
        <taxon>Pseudomonadati</taxon>
        <taxon>Pseudomonadota</taxon>
        <taxon>Alphaproteobacteria</taxon>
        <taxon>Acetobacterales</taxon>
        <taxon>Acetobacteraceae</taxon>
        <taxon>Plastoroseomonas</taxon>
    </lineage>
</organism>
<name>A0AAF1JWD8_9PROT</name>
<dbReference type="Proteomes" id="UP001196068">
    <property type="component" value="Unassembled WGS sequence"/>
</dbReference>
<comment type="caution">
    <text evidence="1">The sequence shown here is derived from an EMBL/GenBank/DDBJ whole genome shotgun (WGS) entry which is preliminary data.</text>
</comment>
<dbReference type="InterPro" id="IPR006175">
    <property type="entry name" value="YjgF/YER057c/UK114"/>
</dbReference>
<proteinExistence type="predicted"/>
<dbReference type="SUPFAM" id="SSF55298">
    <property type="entry name" value="YjgF-like"/>
    <property type="match status" value="1"/>
</dbReference>
<evidence type="ECO:0000313" key="1">
    <source>
        <dbReference type="EMBL" id="MBR0655159.1"/>
    </source>
</evidence>
<dbReference type="InterPro" id="IPR035959">
    <property type="entry name" value="RutC-like_sf"/>
</dbReference>